<evidence type="ECO:0000256" key="4">
    <source>
        <dbReference type="ARBA" id="ARBA00022525"/>
    </source>
</evidence>
<dbReference type="GO" id="GO:0038024">
    <property type="term" value="F:cargo receptor activity"/>
    <property type="evidence" value="ECO:0007669"/>
    <property type="project" value="Ensembl"/>
</dbReference>
<dbReference type="InterPro" id="IPR043210">
    <property type="entry name" value="CD44_antigen-like"/>
</dbReference>
<dbReference type="GO" id="GO:0006898">
    <property type="term" value="P:receptor-mediated endocytosis"/>
    <property type="evidence" value="ECO:0007669"/>
    <property type="project" value="Ensembl"/>
</dbReference>
<sequence length="311" mass="34687">MASHVGVTIFFFSTWIASVTTQHNFPLEDVKTLQCRISGITLASHVNNKGVFNFVTARQICEQLGLQLAYKSQVEEARKHGFETCSFGWIQEGYVVISRITPNEKCGRNNTGIVIWRTKHDYRAHAYCYNSSDTWINSCIPEESTTASLDVTMEANSTSAVLPQDTSAVVQTSESQKTKEPSKLLYRIICVTQTISPTAPTTEDVILHLTAKQTAFRNDSLFGGVPTALLVLALIFFTATVVLAVCYVKKYKKTFPFSNKEEKKVEIETKNIKETKTSVKTPEQEPKGNGKNTEESQAKPEPRVKCLEAEV</sequence>
<dbReference type="GeneTree" id="ENSGT00530000063822"/>
<dbReference type="GO" id="GO:0030214">
    <property type="term" value="P:hyaluronan catabolic process"/>
    <property type="evidence" value="ECO:0007669"/>
    <property type="project" value="Ensembl"/>
</dbReference>
<evidence type="ECO:0000256" key="18">
    <source>
        <dbReference type="SAM" id="MobiDB-lite"/>
    </source>
</evidence>
<evidence type="ECO:0000256" key="17">
    <source>
        <dbReference type="PROSITE-ProRule" id="PRU00323"/>
    </source>
</evidence>
<dbReference type="SMART" id="SM00445">
    <property type="entry name" value="LINK"/>
    <property type="match status" value="1"/>
</dbReference>
<dbReference type="Ensembl" id="ENSPMRT00000003084.1">
    <property type="protein sequence ID" value="ENSPMRP00000002879.1"/>
    <property type="gene ID" value="ENSPMRG00000002077.1"/>
</dbReference>
<keyword evidence="7 19" id="KW-1133">Transmembrane helix</keyword>
<evidence type="ECO:0000256" key="13">
    <source>
        <dbReference type="ARBA" id="ARBA00063369"/>
    </source>
</evidence>
<reference evidence="22 23" key="1">
    <citation type="journal article" date="2019" name="Proc. Natl. Acad. Sci. U.S.A.">
        <title>Regulatory changes in pterin and carotenoid genes underlie balanced color polymorphisms in the wall lizard.</title>
        <authorList>
            <person name="Andrade P."/>
            <person name="Pinho C."/>
            <person name="Perez I de Lanuza G."/>
            <person name="Afonso S."/>
            <person name="Brejcha J."/>
            <person name="Rubin C.J."/>
            <person name="Wallerman O."/>
            <person name="Pereira P."/>
            <person name="Sabatino S.J."/>
            <person name="Bellati A."/>
            <person name="Pellitteri-Rosa D."/>
            <person name="Bosakova Z."/>
            <person name="Bunikis I."/>
            <person name="Carretero M.A."/>
            <person name="Feiner N."/>
            <person name="Marsik P."/>
            <person name="Pauperio F."/>
            <person name="Salvi D."/>
            <person name="Soler L."/>
            <person name="While G.M."/>
            <person name="Uller T."/>
            <person name="Font E."/>
            <person name="Andersson L."/>
            <person name="Carneiro M."/>
        </authorList>
    </citation>
    <scope>NUCLEOTIDE SEQUENCE</scope>
</reference>
<evidence type="ECO:0000256" key="6">
    <source>
        <dbReference type="ARBA" id="ARBA00022729"/>
    </source>
</evidence>
<organism evidence="22 23">
    <name type="scientific">Podarcis muralis</name>
    <name type="common">Wall lizard</name>
    <name type="synonym">Lacerta muralis</name>
    <dbReference type="NCBI Taxonomy" id="64176"/>
    <lineage>
        <taxon>Eukaryota</taxon>
        <taxon>Metazoa</taxon>
        <taxon>Chordata</taxon>
        <taxon>Craniata</taxon>
        <taxon>Vertebrata</taxon>
        <taxon>Euteleostomi</taxon>
        <taxon>Lepidosauria</taxon>
        <taxon>Squamata</taxon>
        <taxon>Bifurcata</taxon>
        <taxon>Unidentata</taxon>
        <taxon>Episquamata</taxon>
        <taxon>Laterata</taxon>
        <taxon>Lacertibaenia</taxon>
        <taxon>Lacertidae</taxon>
        <taxon>Podarcis</taxon>
    </lineage>
</organism>
<dbReference type="CTD" id="10894"/>
<dbReference type="GO" id="GO:0002693">
    <property type="term" value="P:positive regulation of cellular extravasation"/>
    <property type="evidence" value="ECO:0007669"/>
    <property type="project" value="Ensembl"/>
</dbReference>
<evidence type="ECO:0000256" key="15">
    <source>
        <dbReference type="ARBA" id="ARBA00078806"/>
    </source>
</evidence>
<evidence type="ECO:0000256" key="20">
    <source>
        <dbReference type="SAM" id="SignalP"/>
    </source>
</evidence>
<feature type="region of interest" description="Disordered" evidence="18">
    <location>
        <begin position="266"/>
        <end position="311"/>
    </location>
</feature>
<keyword evidence="3" id="KW-0813">Transport</keyword>
<dbReference type="OrthoDB" id="8952307at2759"/>
<dbReference type="Pfam" id="PF00193">
    <property type="entry name" value="Xlink"/>
    <property type="match status" value="1"/>
</dbReference>
<dbReference type="PROSITE" id="PS50963">
    <property type="entry name" value="LINK_2"/>
    <property type="match status" value="1"/>
</dbReference>
<evidence type="ECO:0000256" key="14">
    <source>
        <dbReference type="ARBA" id="ARBA00074556"/>
    </source>
</evidence>
<comment type="subcellular location">
    <subcellularLocation>
        <location evidence="1">Membrane</location>
        <topology evidence="1">Single-pass membrane protein</topology>
    </subcellularLocation>
    <subcellularLocation>
        <location evidence="2">Secreted</location>
    </subcellularLocation>
</comment>
<dbReference type="PANTHER" id="PTHR10225:SF2">
    <property type="entry name" value="LYMPHATIC VESSEL ENDOTHELIAL HYALURONIC ACID RECEPTOR 1"/>
    <property type="match status" value="1"/>
</dbReference>
<feature type="domain" description="Link" evidence="21">
    <location>
        <begin position="39"/>
        <end position="130"/>
    </location>
</feature>
<feature type="transmembrane region" description="Helical" evidence="19">
    <location>
        <begin position="221"/>
        <end position="248"/>
    </location>
</feature>
<dbReference type="GO" id="GO:0005886">
    <property type="term" value="C:plasma membrane"/>
    <property type="evidence" value="ECO:0007669"/>
    <property type="project" value="Ensembl"/>
</dbReference>
<accession>A0A670HT20</accession>
<protein>
    <recommendedName>
        <fullName evidence="14">Lymphatic vessel endothelial hyaluronic acid receptor 1</fullName>
    </recommendedName>
    <alternativeName>
        <fullName evidence="16">Cell surface retention sequence-binding protein 1</fullName>
    </alternativeName>
    <alternativeName>
        <fullName evidence="15">Extracellular link domain-containing protein 1</fullName>
    </alternativeName>
</protein>
<dbReference type="PANTHER" id="PTHR10225">
    <property type="entry name" value="HYALURONAN RECEPTOR"/>
    <property type="match status" value="1"/>
</dbReference>
<evidence type="ECO:0000256" key="10">
    <source>
        <dbReference type="ARBA" id="ARBA00023170"/>
    </source>
</evidence>
<keyword evidence="11" id="KW-0325">Glycoprotein</keyword>
<reference evidence="22" key="2">
    <citation type="submission" date="2025-08" db="UniProtKB">
        <authorList>
            <consortium name="Ensembl"/>
        </authorList>
    </citation>
    <scope>IDENTIFICATION</scope>
</reference>
<reference evidence="22" key="3">
    <citation type="submission" date="2025-09" db="UniProtKB">
        <authorList>
            <consortium name="Ensembl"/>
        </authorList>
    </citation>
    <scope>IDENTIFICATION</scope>
</reference>
<dbReference type="AlphaFoldDB" id="A0A670HT20"/>
<keyword evidence="5 19" id="KW-0812">Transmembrane</keyword>
<dbReference type="FunFam" id="3.10.100.10:FF:000057">
    <property type="entry name" value="Lymphatic vessel endothelial hyaluronic acid receptor 1"/>
    <property type="match status" value="1"/>
</dbReference>
<feature type="chain" id="PRO_5025661912" description="Lymphatic vessel endothelial hyaluronic acid receptor 1" evidence="20">
    <location>
        <begin position="22"/>
        <end position="311"/>
    </location>
</feature>
<name>A0A670HT20_PODMU</name>
<evidence type="ECO:0000259" key="21">
    <source>
        <dbReference type="PROSITE" id="PS50963"/>
    </source>
</evidence>
<dbReference type="KEGG" id="pmua:114597935"/>
<dbReference type="InterPro" id="IPR016186">
    <property type="entry name" value="C-type_lectin-like/link_sf"/>
</dbReference>
<keyword evidence="10" id="KW-0675">Receptor</keyword>
<evidence type="ECO:0000256" key="11">
    <source>
        <dbReference type="ARBA" id="ARBA00023180"/>
    </source>
</evidence>
<evidence type="ECO:0000256" key="7">
    <source>
        <dbReference type="ARBA" id="ARBA00022989"/>
    </source>
</evidence>
<dbReference type="InterPro" id="IPR016187">
    <property type="entry name" value="CTDL_fold"/>
</dbReference>
<keyword evidence="6 20" id="KW-0732">Signal</keyword>
<dbReference type="Gene3D" id="3.10.100.10">
    <property type="entry name" value="Mannose-Binding Protein A, subunit A"/>
    <property type="match status" value="1"/>
</dbReference>
<evidence type="ECO:0000256" key="5">
    <source>
        <dbReference type="ARBA" id="ARBA00022692"/>
    </source>
</evidence>
<dbReference type="RefSeq" id="XP_028587269.1">
    <property type="nucleotide sequence ID" value="XM_028731436.1"/>
</dbReference>
<dbReference type="GO" id="GO:0004888">
    <property type="term" value="F:transmembrane signaling receptor activity"/>
    <property type="evidence" value="ECO:0007669"/>
    <property type="project" value="Ensembl"/>
</dbReference>
<dbReference type="SUPFAM" id="SSF56436">
    <property type="entry name" value="C-type lectin-like"/>
    <property type="match status" value="1"/>
</dbReference>
<evidence type="ECO:0000313" key="23">
    <source>
        <dbReference type="Proteomes" id="UP000472272"/>
    </source>
</evidence>
<keyword evidence="8 19" id="KW-0472">Membrane</keyword>
<feature type="disulfide bond" evidence="17">
    <location>
        <begin position="85"/>
        <end position="106"/>
    </location>
</feature>
<keyword evidence="23" id="KW-1185">Reference proteome</keyword>
<comment type="subunit">
    <text evidence="13">Homodimer; disulfide-linked. Interacts with PDGFB and IGFBP3. Forms a transient ternary complex with PDGFB and PDGFRB in TGN.</text>
</comment>
<evidence type="ECO:0000256" key="9">
    <source>
        <dbReference type="ARBA" id="ARBA00023157"/>
    </source>
</evidence>
<dbReference type="GO" id="GO:0005540">
    <property type="term" value="F:hyaluronic acid binding"/>
    <property type="evidence" value="ECO:0007669"/>
    <property type="project" value="Ensembl"/>
</dbReference>
<dbReference type="OMA" id="ILPNPKC"/>
<dbReference type="GO" id="GO:0007155">
    <property type="term" value="P:cell adhesion"/>
    <property type="evidence" value="ECO:0007669"/>
    <property type="project" value="InterPro"/>
</dbReference>
<evidence type="ECO:0000256" key="16">
    <source>
        <dbReference type="ARBA" id="ARBA00081249"/>
    </source>
</evidence>
<evidence type="ECO:0000256" key="19">
    <source>
        <dbReference type="SAM" id="Phobius"/>
    </source>
</evidence>
<feature type="signal peptide" evidence="20">
    <location>
        <begin position="1"/>
        <end position="21"/>
    </location>
</feature>
<gene>
    <name evidence="22" type="primary">LYVE1</name>
</gene>
<evidence type="ECO:0000256" key="3">
    <source>
        <dbReference type="ARBA" id="ARBA00022448"/>
    </source>
</evidence>
<evidence type="ECO:0000256" key="1">
    <source>
        <dbReference type="ARBA" id="ARBA00004167"/>
    </source>
</evidence>
<evidence type="ECO:0000256" key="8">
    <source>
        <dbReference type="ARBA" id="ARBA00023136"/>
    </source>
</evidence>
<comment type="caution">
    <text evidence="17">Lacks conserved residue(s) required for the propagation of feature annotation.</text>
</comment>
<dbReference type="GeneID" id="114597935"/>
<dbReference type="GO" id="GO:0005576">
    <property type="term" value="C:extracellular region"/>
    <property type="evidence" value="ECO:0007669"/>
    <property type="project" value="UniProtKB-SubCell"/>
</dbReference>
<dbReference type="InterPro" id="IPR000538">
    <property type="entry name" value="Link_dom"/>
</dbReference>
<keyword evidence="9 17" id="KW-1015">Disulfide bond</keyword>
<evidence type="ECO:0000256" key="12">
    <source>
        <dbReference type="ARBA" id="ARBA00057127"/>
    </source>
</evidence>
<proteinExistence type="predicted"/>
<dbReference type="Proteomes" id="UP000472272">
    <property type="component" value="Chromosome 1"/>
</dbReference>
<evidence type="ECO:0000256" key="2">
    <source>
        <dbReference type="ARBA" id="ARBA00004613"/>
    </source>
</evidence>
<keyword evidence="4" id="KW-0964">Secreted</keyword>
<comment type="function">
    <text evidence="12">Ligand-specific transporter trafficking between intracellular organelles (TGN) and the plasma membrane. Plays a role in autocrine regulation of cell growth mediated by growth regulators containing cell surface retention sequence binding (CRS). May act as a hyaluronan (HA) transporter, either mediating its uptake for catabolism within lymphatic endothelial cells themselves, or its transport into the lumen of afferent lymphatic vessels for subsequent re-uptake and degradation in lymph nodes. Binds to pericelluar hyaluronan matrices deposited on the surface of leukocytes and facilitates cell adhesion and migration through lymphatic endothelium.</text>
</comment>
<evidence type="ECO:0000313" key="22">
    <source>
        <dbReference type="Ensembl" id="ENSPMRP00000002879.1"/>
    </source>
</evidence>